<proteinExistence type="predicted"/>
<accession>A0A343TGQ3</accession>
<dbReference type="EMBL" id="CP025066">
    <property type="protein sequence ID" value="AUX08275.1"/>
    <property type="molecule type" value="Genomic_DNA"/>
</dbReference>
<dbReference type="AlphaFoldDB" id="A0A343TGQ3"/>
<gene>
    <name evidence="4" type="ORF">AArcSl_0625</name>
</gene>
<feature type="compositionally biased region" description="Acidic residues" evidence="2">
    <location>
        <begin position="173"/>
        <end position="188"/>
    </location>
</feature>
<name>A0A343TGQ3_9EURY</name>
<keyword evidence="1" id="KW-0175">Coiled coil</keyword>
<dbReference type="PANTHER" id="PTHR45615">
    <property type="entry name" value="MYOSIN HEAVY CHAIN, NON-MUSCLE"/>
    <property type="match status" value="1"/>
</dbReference>
<evidence type="ECO:0000256" key="1">
    <source>
        <dbReference type="SAM" id="Coils"/>
    </source>
</evidence>
<dbReference type="Gene3D" id="3.40.50.300">
    <property type="entry name" value="P-loop containing nucleotide triphosphate hydrolases"/>
    <property type="match status" value="2"/>
</dbReference>
<evidence type="ECO:0000313" key="5">
    <source>
        <dbReference type="Proteomes" id="UP000263012"/>
    </source>
</evidence>
<dbReference type="NCBIfam" id="NF045487">
    <property type="entry name" value="ASRP"/>
    <property type="match status" value="1"/>
</dbReference>
<keyword evidence="5" id="KW-1185">Reference proteome</keyword>
<evidence type="ECO:0000259" key="3">
    <source>
        <dbReference type="Pfam" id="PF13476"/>
    </source>
</evidence>
<dbReference type="PANTHER" id="PTHR45615:SF80">
    <property type="entry name" value="GRIP DOMAIN-CONTAINING PROTEIN"/>
    <property type="match status" value="1"/>
</dbReference>
<sequence length="645" mass="74269">MDETLSVTAENVGGIDRTEVTLPSGVAVLTGRNATNRTSFLQALMAAFGSEKPSLKADADEGSVELQLGSETYTRTLTRRNGTVAFGGDPYFEDPELADLFAFLLEDNEARRAIQRGDDLREVIMRPVDTAEIERQIDELETEKREIDQEISRLERFEEDLPELESKKRSLETELEETREELAEVESELEGLDADIEESRTRKEELEELFSEIRDAQSRLEDVEFEIETERATIQELSAEREELRADTGDALDDDRSVEQLEGRIEELRDRKRALDGTIGKLQSVISFNEELLEGDDATVERVFQAADAADRTDDGAITDELLSADTTVCWTCGSEVEVDRIDGTLDRLRDLRKDQLSQRNELEERIDDLTTERKQLRQQQRQQERNERRLERIETELESSRERIETLEEKREALESEIEELEAQTDSFEETDYSEVLDRHRKANRLELEVGRLENELQSVVDDIQERENATDAREELSTRREEITDDLADLRTRVDRLEAEAVESFNEHIDAILEILEYENIDRIWIDRREETVREGRRSVERTAFDLHVVRSADGTAYRDTVDNLSESEREVTGLVFALAGYLVHDVHEMLPVMLLDSLEAIDSERIAAVVDYFEEYVDHLVIALLPEDAQALSEEYTYVTEI</sequence>
<feature type="region of interest" description="Disordered" evidence="2">
    <location>
        <begin position="165"/>
        <end position="188"/>
    </location>
</feature>
<dbReference type="Pfam" id="PF13476">
    <property type="entry name" value="AAA_23"/>
    <property type="match status" value="1"/>
</dbReference>
<dbReference type="Proteomes" id="UP000263012">
    <property type="component" value="Chromosome"/>
</dbReference>
<organism evidence="4 5">
    <name type="scientific">Halalkaliarchaeum desulfuricum</name>
    <dbReference type="NCBI Taxonomy" id="2055893"/>
    <lineage>
        <taxon>Archaea</taxon>
        <taxon>Methanobacteriati</taxon>
        <taxon>Methanobacteriota</taxon>
        <taxon>Stenosarchaea group</taxon>
        <taxon>Halobacteria</taxon>
        <taxon>Halobacteriales</taxon>
        <taxon>Haloferacaceae</taxon>
        <taxon>Halalkaliarchaeum</taxon>
    </lineage>
</organism>
<protein>
    <submittedName>
        <fullName evidence="4">Chromosome segregation protein SMC</fullName>
    </submittedName>
</protein>
<dbReference type="InterPro" id="IPR038729">
    <property type="entry name" value="Rad50/SbcC_AAA"/>
</dbReference>
<dbReference type="InterPro" id="IPR027417">
    <property type="entry name" value="P-loop_NTPase"/>
</dbReference>
<dbReference type="KEGG" id="hdf:AArcSl_0625"/>
<dbReference type="SUPFAM" id="SSF52540">
    <property type="entry name" value="P-loop containing nucleoside triphosphate hydrolases"/>
    <property type="match status" value="1"/>
</dbReference>
<reference evidence="5" key="1">
    <citation type="submission" date="2017-11" db="EMBL/GenBank/DDBJ databases">
        <title>Phenotypic and genomic properties of facultatively anaerobic sulfur-reducing natronoarchaea from hypersaline soda lakes.</title>
        <authorList>
            <person name="Sorokin D.Y."/>
            <person name="Kublanov I.V."/>
            <person name="Roman P."/>
            <person name="Sinninghe Damste J.S."/>
            <person name="Golyshin P.N."/>
            <person name="Rojo D."/>
            <person name="Ciordia S."/>
            <person name="Mena M.D.C."/>
            <person name="Ferrer M."/>
            <person name="Messina E."/>
            <person name="Smedile F."/>
            <person name="La Spada G."/>
            <person name="La Cono V."/>
            <person name="Yakimov M.M."/>
        </authorList>
    </citation>
    <scope>NUCLEOTIDE SEQUENCE [LARGE SCALE GENOMIC DNA]</scope>
    <source>
        <strain evidence="5">AArc-Sl</strain>
    </source>
</reference>
<feature type="coiled-coil region" evidence="1">
    <location>
        <begin position="346"/>
        <end position="509"/>
    </location>
</feature>
<evidence type="ECO:0000256" key="2">
    <source>
        <dbReference type="SAM" id="MobiDB-lite"/>
    </source>
</evidence>
<feature type="domain" description="Rad50/SbcC-type AAA" evidence="3">
    <location>
        <begin position="7"/>
        <end position="221"/>
    </location>
</feature>
<evidence type="ECO:0000313" key="4">
    <source>
        <dbReference type="EMBL" id="AUX08275.1"/>
    </source>
</evidence>